<keyword evidence="2" id="KW-0645">Protease</keyword>
<evidence type="ECO:0000256" key="7">
    <source>
        <dbReference type="SAM" id="MobiDB-lite"/>
    </source>
</evidence>
<feature type="domain" description="Peptidase M16 C-terminal" evidence="10">
    <location>
        <begin position="255"/>
        <end position="452"/>
    </location>
</feature>
<dbReference type="STRING" id="869250.J4C4E9"/>
<dbReference type="InterPro" id="IPR050626">
    <property type="entry name" value="Peptidase_M16"/>
</dbReference>
<dbReference type="EMBL" id="AP011949">
    <property type="protein sequence ID" value="BAM42066.1"/>
    <property type="molecule type" value="Genomic_DNA"/>
</dbReference>
<organism evidence="11 12">
    <name type="scientific">Theileria orientalis strain Shintoku</name>
    <dbReference type="NCBI Taxonomy" id="869250"/>
    <lineage>
        <taxon>Eukaryota</taxon>
        <taxon>Sar</taxon>
        <taxon>Alveolata</taxon>
        <taxon>Apicomplexa</taxon>
        <taxon>Aconoidasida</taxon>
        <taxon>Piroplasmida</taxon>
        <taxon>Theileriidae</taxon>
        <taxon>Theileria</taxon>
    </lineage>
</organism>
<evidence type="ECO:0000256" key="4">
    <source>
        <dbReference type="ARBA" id="ARBA00022801"/>
    </source>
</evidence>
<evidence type="ECO:0000256" key="2">
    <source>
        <dbReference type="ARBA" id="ARBA00022670"/>
    </source>
</evidence>
<dbReference type="VEuPathDB" id="PiroplasmaDB:TOT_040000442"/>
<keyword evidence="4" id="KW-0378">Hydrolase</keyword>
<evidence type="ECO:0000256" key="1">
    <source>
        <dbReference type="ARBA" id="ARBA00007261"/>
    </source>
</evidence>
<evidence type="ECO:0000256" key="8">
    <source>
        <dbReference type="SAM" id="Phobius"/>
    </source>
</evidence>
<keyword evidence="8" id="KW-1133">Transmembrane helix</keyword>
<feature type="compositionally biased region" description="Basic and acidic residues" evidence="7">
    <location>
        <begin position="995"/>
        <end position="1010"/>
    </location>
</feature>
<evidence type="ECO:0000256" key="5">
    <source>
        <dbReference type="ARBA" id="ARBA00022833"/>
    </source>
</evidence>
<evidence type="ECO:0000313" key="11">
    <source>
        <dbReference type="EMBL" id="BAM42066.1"/>
    </source>
</evidence>
<evidence type="ECO:0000259" key="10">
    <source>
        <dbReference type="Pfam" id="PF05193"/>
    </source>
</evidence>
<name>J4C4E9_THEOR</name>
<evidence type="ECO:0000313" key="12">
    <source>
        <dbReference type="Proteomes" id="UP000003786"/>
    </source>
</evidence>
<dbReference type="InterPro" id="IPR007863">
    <property type="entry name" value="Peptidase_M16_C"/>
</dbReference>
<feature type="region of interest" description="Disordered" evidence="7">
    <location>
        <begin position="979"/>
        <end position="1012"/>
    </location>
</feature>
<dbReference type="InterPro" id="IPR011765">
    <property type="entry name" value="Pept_M16_N"/>
</dbReference>
<dbReference type="InterPro" id="IPR001431">
    <property type="entry name" value="Pept_M16_Zn_BS"/>
</dbReference>
<evidence type="ECO:0000256" key="3">
    <source>
        <dbReference type="ARBA" id="ARBA00022723"/>
    </source>
</evidence>
<feature type="domain" description="Peptidase M16 C-terminal" evidence="10">
    <location>
        <begin position="941"/>
        <end position="1164"/>
    </location>
</feature>
<dbReference type="OrthoDB" id="952271at2759"/>
<keyword evidence="8" id="KW-0812">Transmembrane</keyword>
<dbReference type="RefSeq" id="XP_009692367.1">
    <property type="nucleotide sequence ID" value="XM_009694072.1"/>
</dbReference>
<keyword evidence="5" id="KW-0862">Zinc</keyword>
<reference evidence="11 12" key="1">
    <citation type="journal article" date="2012" name="MBio">
        <title>Comparative genome analysis of three eukaryotic parasites with differing abilities to transform leukocytes reveals key mediators of Theileria-induced leukocyte transformation.</title>
        <authorList>
            <person name="Hayashida K."/>
            <person name="Hara Y."/>
            <person name="Abe T."/>
            <person name="Yamasaki C."/>
            <person name="Toyoda A."/>
            <person name="Kosuge T."/>
            <person name="Suzuki Y."/>
            <person name="Sato Y."/>
            <person name="Kawashima S."/>
            <person name="Katayama T."/>
            <person name="Wakaguri H."/>
            <person name="Inoue N."/>
            <person name="Homma K."/>
            <person name="Tada-Umezaki M."/>
            <person name="Yagi Y."/>
            <person name="Fujii Y."/>
            <person name="Habara T."/>
            <person name="Kanehisa M."/>
            <person name="Watanabe H."/>
            <person name="Ito K."/>
            <person name="Gojobori T."/>
            <person name="Sugawara H."/>
            <person name="Imanishi T."/>
            <person name="Weir W."/>
            <person name="Gardner M."/>
            <person name="Pain A."/>
            <person name="Shiels B."/>
            <person name="Hattori M."/>
            <person name="Nene V."/>
            <person name="Sugimoto C."/>
        </authorList>
    </citation>
    <scope>NUCLEOTIDE SEQUENCE [LARGE SCALE GENOMIC DNA]</scope>
    <source>
        <strain evidence="11 12">Shintoku</strain>
    </source>
</reference>
<accession>J4C4E9</accession>
<dbReference type="GO" id="GO:0004222">
    <property type="term" value="F:metalloendopeptidase activity"/>
    <property type="evidence" value="ECO:0007669"/>
    <property type="project" value="InterPro"/>
</dbReference>
<dbReference type="eggNOG" id="KOG0959">
    <property type="taxonomic scope" value="Eukaryota"/>
</dbReference>
<dbReference type="KEGG" id="tot:TOT_040000442"/>
<proteinExistence type="inferred from homology"/>
<gene>
    <name evidence="11" type="ORF">TOT_040000442</name>
</gene>
<dbReference type="InterPro" id="IPR011249">
    <property type="entry name" value="Metalloenz_LuxS/M16"/>
</dbReference>
<dbReference type="SUPFAM" id="SSF63411">
    <property type="entry name" value="LuxS/MPP-like metallohydrolase"/>
    <property type="match status" value="3"/>
</dbReference>
<protein>
    <submittedName>
        <fullName evidence="11">Uncharacterized protein</fullName>
    </submittedName>
</protein>
<evidence type="ECO:0000259" key="9">
    <source>
        <dbReference type="Pfam" id="PF00675"/>
    </source>
</evidence>
<dbReference type="Pfam" id="PF05193">
    <property type="entry name" value="Peptidase_M16_C"/>
    <property type="match status" value="2"/>
</dbReference>
<dbReference type="Gene3D" id="3.30.830.10">
    <property type="entry name" value="Metalloenzyme, LuxS/M16 peptidase-like"/>
    <property type="match status" value="2"/>
</dbReference>
<dbReference type="PANTHER" id="PTHR43690">
    <property type="entry name" value="NARDILYSIN"/>
    <property type="match status" value="1"/>
</dbReference>
<evidence type="ECO:0000256" key="6">
    <source>
        <dbReference type="ARBA" id="ARBA00023049"/>
    </source>
</evidence>
<keyword evidence="3" id="KW-0479">Metal-binding</keyword>
<keyword evidence="8" id="KW-0472">Membrane</keyword>
<dbReference type="PANTHER" id="PTHR43690:SF33">
    <property type="entry name" value="STROMAL PROCESSING PEPTIDASE, CHLOROPLASTIC"/>
    <property type="match status" value="1"/>
</dbReference>
<dbReference type="PROSITE" id="PS00143">
    <property type="entry name" value="INSULINASE"/>
    <property type="match status" value="1"/>
</dbReference>
<comment type="similarity">
    <text evidence="1">Belongs to the peptidase M16 family.</text>
</comment>
<dbReference type="GO" id="GO:0046872">
    <property type="term" value="F:metal ion binding"/>
    <property type="evidence" value="ECO:0007669"/>
    <property type="project" value="UniProtKB-KW"/>
</dbReference>
<feature type="transmembrane region" description="Helical" evidence="8">
    <location>
        <begin position="12"/>
        <end position="34"/>
    </location>
</feature>
<dbReference type="Pfam" id="PF00675">
    <property type="entry name" value="Peptidase_M16"/>
    <property type="match status" value="1"/>
</dbReference>
<dbReference type="OMA" id="ENVEIHC"/>
<dbReference type="Proteomes" id="UP000003786">
    <property type="component" value="Chromosome 4"/>
</dbReference>
<keyword evidence="6" id="KW-0482">Metalloprotease</keyword>
<sequence length="1239" mass="143293">MEVLNVLTGRRLTVHLLLIEFFIAINVLCIYGIILSKRACNPKRFEFKIHPSSFITSTFQTPKTFGSKSQSFDGHKSLGDKEVLVEKDVYRGTLDNGLKYSFHKKKMANIEAFLQVCSGSSDEEDDQRGIAHLCEHMMFMGSNKRRRLNSYGVKTNACTDYNHTLFYVITDSNLGCNRREETLKRMLEPLYEVIEAPTQFNQYELEKERKAVFSEARIIQTAEYYKNCNAIKILHHENMLPKRFPIGDLEMMKTFTVEDVKRFHDQHYIPSNSHLFIQGDMEEEEVASAVKKIFSKAINPANLEEIQLVYKDTEKERRRGMPAIKNVYGQKEPGFHIWSCDRLSSFSFEIMRKMAVPEIHTFEDYFKDTLNRLLYKIVNINFSIIKRDLQKYKLVTGNFYDCVNEGCRIHSLDIKCDQNEWKDSICYVISEVGRFLSENISTLYLNYAKDSLLYDFDSLEEDKNSTNRFIENEVCRRANLSVEQHKDLIKRSYEDIDPGTIREGMNRVFSWYKKDLTDVKVFATSLTPGEWLYLRMGIDMYVTVEEVKDVFYKSLDRKVESKSVQIDMPDRLLNSEQIKEIVSKSSSKVFPPMDKNFHLKTFNKEEYVRQMPMESRVLFEDYYGKFREYLEKVKDVELYEPVSNGRSSDYELFLEKQYKCDPSTKDDLKYLYSLMNSNKTMMRTKPCKLYENTIKSIKDGDVGSEDETTIDKNSTQLEDLKTEDGETKSDANYVNKYTDGYTSYTLNNNVRVNSKIVEENAIHVSANIPIMEYMTSNSMALSSLKSQGTREEKVKMNKMMLMLISGSLMESGSVGDLDRRQVELFCELNSIMVDISLTSDYLNINFEIPLASTNEEKRVMLLEYCLQMVNMLLEKHQIKRDEFERAKQKLINDDTEYKNSIKDYGYGELVNSMTGGLGLFHDVDMKKMSAIRYEDVVEETNKLFNNTQKEVNVVTNVSCDEVKKLVLQYLSSSDIVSKCRNSSNGEHGQQEEVEIDGKNDVDGDKEDKSRPIPANYYRKNMVTLFEDVTDKAVVLVGGHAPNSSGFLSNGKHMSTLLEETLKASAENPGEIENVCALRRELWMHPAFPKAAGDLFMQLRTIKNLTYETTINVVTNDINYSYFVISSFCNNRNYPMLMSEILKYLKSLASTEVRLSSSNLERCKQVIKNRIKCSGPGYHFKNMTGIQLAEATTKNLLALVEYEQVLDMITPEDFTLLMASQVYGIDEHNLYTRALYSDTS</sequence>
<feature type="domain" description="Peptidase M16 N-terminal" evidence="9">
    <location>
        <begin position="111"/>
        <end position="220"/>
    </location>
</feature>
<dbReference type="AlphaFoldDB" id="J4C4E9"/>
<dbReference type="GeneID" id="20716504"/>
<dbReference type="GO" id="GO:0006508">
    <property type="term" value="P:proteolysis"/>
    <property type="evidence" value="ECO:0007669"/>
    <property type="project" value="UniProtKB-KW"/>
</dbReference>
<keyword evidence="12" id="KW-1185">Reference proteome</keyword>